<dbReference type="RefSeq" id="WP_307404901.1">
    <property type="nucleotide sequence ID" value="NZ_JAUSUR010000001.1"/>
</dbReference>
<proteinExistence type="predicted"/>
<gene>
    <name evidence="3" type="ORF">J2S15_000358</name>
</gene>
<dbReference type="PANTHER" id="PTHR30336:SF18">
    <property type="entry name" value="MEMBRANE PROTEIN"/>
    <property type="match status" value="1"/>
</dbReference>
<dbReference type="Pfam" id="PF02698">
    <property type="entry name" value="DUF218"/>
    <property type="match status" value="1"/>
</dbReference>
<reference evidence="3 4" key="1">
    <citation type="submission" date="2023-07" db="EMBL/GenBank/DDBJ databases">
        <title>Genomic Encyclopedia of Type Strains, Phase IV (KMG-IV): sequencing the most valuable type-strain genomes for metagenomic binning, comparative biology and taxonomic classification.</title>
        <authorList>
            <person name="Goeker M."/>
        </authorList>
    </citation>
    <scope>NUCLEOTIDE SEQUENCE [LARGE SCALE GENOMIC DNA]</scope>
    <source>
        <strain evidence="3 4">DSM 16784</strain>
    </source>
</reference>
<dbReference type="InterPro" id="IPR003848">
    <property type="entry name" value="DUF218"/>
</dbReference>
<comment type="caution">
    <text evidence="3">The sequence shown here is derived from an EMBL/GenBank/DDBJ whole genome shotgun (WGS) entry which is preliminary data.</text>
</comment>
<protein>
    <submittedName>
        <fullName evidence="3">Uncharacterized SAM-binding protein YcdF (DUF218 family)</fullName>
    </submittedName>
</protein>
<dbReference type="EMBL" id="JAUSUR010000001">
    <property type="protein sequence ID" value="MDQ0359627.1"/>
    <property type="molecule type" value="Genomic_DNA"/>
</dbReference>
<evidence type="ECO:0000256" key="1">
    <source>
        <dbReference type="SAM" id="Phobius"/>
    </source>
</evidence>
<keyword evidence="1" id="KW-0812">Transmembrane</keyword>
<dbReference type="CDD" id="cd06259">
    <property type="entry name" value="YdcF-like"/>
    <property type="match status" value="1"/>
</dbReference>
<feature type="transmembrane region" description="Helical" evidence="1">
    <location>
        <begin position="53"/>
        <end position="86"/>
    </location>
</feature>
<feature type="transmembrane region" description="Helical" evidence="1">
    <location>
        <begin position="98"/>
        <end position="118"/>
    </location>
</feature>
<keyword evidence="1" id="KW-1133">Transmembrane helix</keyword>
<organism evidence="3 4">
    <name type="scientific">Breznakia pachnodae</name>
    <dbReference type="NCBI Taxonomy" id="265178"/>
    <lineage>
        <taxon>Bacteria</taxon>
        <taxon>Bacillati</taxon>
        <taxon>Bacillota</taxon>
        <taxon>Erysipelotrichia</taxon>
        <taxon>Erysipelotrichales</taxon>
        <taxon>Erysipelotrichaceae</taxon>
        <taxon>Breznakia</taxon>
    </lineage>
</organism>
<feature type="domain" description="DUF218" evidence="2">
    <location>
        <begin position="165"/>
        <end position="318"/>
    </location>
</feature>
<feature type="transmembrane region" description="Helical" evidence="1">
    <location>
        <begin position="130"/>
        <end position="158"/>
    </location>
</feature>
<keyword evidence="4" id="KW-1185">Reference proteome</keyword>
<keyword evidence="1" id="KW-0472">Membrane</keyword>
<evidence type="ECO:0000313" key="4">
    <source>
        <dbReference type="Proteomes" id="UP001230220"/>
    </source>
</evidence>
<dbReference type="Proteomes" id="UP001230220">
    <property type="component" value="Unassembled WGS sequence"/>
</dbReference>
<dbReference type="InterPro" id="IPR051599">
    <property type="entry name" value="Cell_Envelope_Assoc"/>
</dbReference>
<evidence type="ECO:0000259" key="2">
    <source>
        <dbReference type="Pfam" id="PF02698"/>
    </source>
</evidence>
<feature type="transmembrane region" description="Helical" evidence="1">
    <location>
        <begin position="327"/>
        <end position="346"/>
    </location>
</feature>
<name>A0ABU0DYB2_9FIRM</name>
<dbReference type="PANTHER" id="PTHR30336">
    <property type="entry name" value="INNER MEMBRANE PROTEIN, PROBABLE PERMEASE"/>
    <property type="match status" value="1"/>
</dbReference>
<evidence type="ECO:0000313" key="3">
    <source>
        <dbReference type="EMBL" id="MDQ0359627.1"/>
    </source>
</evidence>
<dbReference type="InterPro" id="IPR014729">
    <property type="entry name" value="Rossmann-like_a/b/a_fold"/>
</dbReference>
<sequence length="364" mass="42009">MIFYIINLVVFLIFVISNIHDRRKIMNGFLFNILLICTLVSLLYLAFDTNNQILLFLVGAVLFVILMVFSLGAFIIMFLSFINAFIILRKEGRSLSNMLTLFLGLGILGLLIVSGMHWETAMKNPMITTLIAIVYAYLFYLIVILMNYLMSSFIYGIYRPRLNKDYIIVLGSGLIGGYKVSPLLARRIDRGMNLYWRQVHSKKKKKKTPKIILSGGQGKDESVSEAQAMRDYALEQGIPLWDLLMEDKSKNTYENMLYSKQLIEKEMEGKPYQAVFATSNYHVFRSGIFARQAGLKAQGIGSKTPFYFWYNATLREYIAILVMYKRWHLTIMFLMAFGIIVLAFILNDPKMVERILLFIQDLVQ</sequence>
<feature type="transmembrane region" description="Helical" evidence="1">
    <location>
        <begin position="29"/>
        <end position="47"/>
    </location>
</feature>
<accession>A0ABU0DYB2</accession>
<dbReference type="Gene3D" id="3.40.50.620">
    <property type="entry name" value="HUPs"/>
    <property type="match status" value="1"/>
</dbReference>